<dbReference type="GO" id="GO:0003924">
    <property type="term" value="F:GTPase activity"/>
    <property type="evidence" value="ECO:0007669"/>
    <property type="project" value="InterPro"/>
</dbReference>
<dbReference type="PROSITE" id="PS51421">
    <property type="entry name" value="RAS"/>
    <property type="match status" value="1"/>
</dbReference>
<dbReference type="InterPro" id="IPR001806">
    <property type="entry name" value="Small_GTPase"/>
</dbReference>
<dbReference type="GO" id="GO:0015031">
    <property type="term" value="P:protein transport"/>
    <property type="evidence" value="ECO:0007669"/>
    <property type="project" value="UniProtKB-KW"/>
</dbReference>
<dbReference type="EMBL" id="HBHP01003134">
    <property type="protein sequence ID" value="CAD9747827.1"/>
    <property type="molecule type" value="Transcribed_RNA"/>
</dbReference>
<dbReference type="CDD" id="cd00154">
    <property type="entry name" value="Rab"/>
    <property type="match status" value="1"/>
</dbReference>
<keyword evidence="5" id="KW-0449">Lipoprotein</keyword>
<dbReference type="InterPro" id="IPR005225">
    <property type="entry name" value="Small_GTP-bd"/>
</dbReference>
<dbReference type="InterPro" id="IPR027417">
    <property type="entry name" value="P-loop_NTPase"/>
</dbReference>
<dbReference type="Pfam" id="PF00071">
    <property type="entry name" value="Ras"/>
    <property type="match status" value="1"/>
</dbReference>
<dbReference type="AlphaFoldDB" id="A0A7S2THI8"/>
<evidence type="ECO:0000256" key="4">
    <source>
        <dbReference type="ARBA" id="ARBA00023134"/>
    </source>
</evidence>
<keyword evidence="2" id="KW-0547">Nucleotide-binding</keyword>
<evidence type="ECO:0000256" key="2">
    <source>
        <dbReference type="ARBA" id="ARBA00022741"/>
    </source>
</evidence>
<keyword evidence="3" id="KW-0653">Protein transport</keyword>
<dbReference type="PROSITE" id="PS51419">
    <property type="entry name" value="RAB"/>
    <property type="match status" value="1"/>
</dbReference>
<accession>A0A7S2THI8</accession>
<proteinExistence type="predicted"/>
<feature type="compositionally biased region" description="Acidic residues" evidence="6">
    <location>
        <begin position="194"/>
        <end position="205"/>
    </location>
</feature>
<dbReference type="SMART" id="SM00174">
    <property type="entry name" value="RHO"/>
    <property type="match status" value="1"/>
</dbReference>
<dbReference type="GO" id="GO:0005525">
    <property type="term" value="F:GTP binding"/>
    <property type="evidence" value="ECO:0007669"/>
    <property type="project" value="UniProtKB-KW"/>
</dbReference>
<feature type="region of interest" description="Disordered" evidence="6">
    <location>
        <begin position="193"/>
        <end position="217"/>
    </location>
</feature>
<dbReference type="SMART" id="SM00176">
    <property type="entry name" value="RAN"/>
    <property type="match status" value="1"/>
</dbReference>
<keyword evidence="4" id="KW-0342">GTP-binding</keyword>
<dbReference type="InterPro" id="IPR050227">
    <property type="entry name" value="Rab"/>
</dbReference>
<dbReference type="Gene3D" id="3.40.50.300">
    <property type="entry name" value="P-loop containing nucleotide triphosphate hydrolases"/>
    <property type="match status" value="1"/>
</dbReference>
<dbReference type="SUPFAM" id="SSF52540">
    <property type="entry name" value="P-loop containing nucleoside triphosphate hydrolases"/>
    <property type="match status" value="1"/>
</dbReference>
<keyword evidence="1" id="KW-0813">Transport</keyword>
<evidence type="ECO:0000313" key="7">
    <source>
        <dbReference type="EMBL" id="CAD9747827.1"/>
    </source>
</evidence>
<organism evidence="7">
    <name type="scientific">Lotharella oceanica</name>
    <dbReference type="NCBI Taxonomy" id="641309"/>
    <lineage>
        <taxon>Eukaryota</taxon>
        <taxon>Sar</taxon>
        <taxon>Rhizaria</taxon>
        <taxon>Cercozoa</taxon>
        <taxon>Chlorarachniophyceae</taxon>
        <taxon>Lotharella</taxon>
    </lineage>
</organism>
<gene>
    <name evidence="7" type="ORF">LSP00402_LOCUS1971</name>
</gene>
<name>A0A7S2THI8_9EUKA</name>
<evidence type="ECO:0000256" key="3">
    <source>
        <dbReference type="ARBA" id="ARBA00022927"/>
    </source>
</evidence>
<evidence type="ECO:0000256" key="5">
    <source>
        <dbReference type="ARBA" id="ARBA00023288"/>
    </source>
</evidence>
<dbReference type="PANTHER" id="PTHR47977">
    <property type="entry name" value="RAS-RELATED PROTEIN RAB"/>
    <property type="match status" value="1"/>
</dbReference>
<dbReference type="NCBIfam" id="TIGR00231">
    <property type="entry name" value="small_GTP"/>
    <property type="match status" value="1"/>
</dbReference>
<dbReference type="SMART" id="SM00173">
    <property type="entry name" value="RAS"/>
    <property type="match status" value="1"/>
</dbReference>
<dbReference type="PRINTS" id="PR00449">
    <property type="entry name" value="RASTRNSFRMNG"/>
</dbReference>
<evidence type="ECO:0000256" key="6">
    <source>
        <dbReference type="SAM" id="MobiDB-lite"/>
    </source>
</evidence>
<evidence type="ECO:0000256" key="1">
    <source>
        <dbReference type="ARBA" id="ARBA00022448"/>
    </source>
</evidence>
<dbReference type="InterPro" id="IPR025662">
    <property type="entry name" value="Sigma_54_int_dom_ATP-bd_1"/>
</dbReference>
<protein>
    <submittedName>
        <fullName evidence="7">Uncharacterized protein</fullName>
    </submittedName>
</protein>
<reference evidence="7" key="1">
    <citation type="submission" date="2021-01" db="EMBL/GenBank/DDBJ databases">
        <authorList>
            <person name="Corre E."/>
            <person name="Pelletier E."/>
            <person name="Niang G."/>
            <person name="Scheremetjew M."/>
            <person name="Finn R."/>
            <person name="Kale V."/>
            <person name="Holt S."/>
            <person name="Cochrane G."/>
            <person name="Meng A."/>
            <person name="Brown T."/>
            <person name="Cohen L."/>
        </authorList>
    </citation>
    <scope>NUCLEOTIDE SEQUENCE</scope>
    <source>
        <strain evidence="7">CCMP622</strain>
    </source>
</reference>
<dbReference type="SMART" id="SM00175">
    <property type="entry name" value="RAB"/>
    <property type="match status" value="1"/>
</dbReference>
<sequence length="217" mass="24172">MPSYTLMKILLLGDSGVGKTCLALRFVGEKFQKSFKVTVGIDFKVKEFNVDGKPVKVQIWDTAGQERFRSVATNYYRKAAGVVLVYDVNNLESFQSLETWIDLLNRHTDEGIAKILVGNKLDQTDLKSGKKAVPTAMGEAFAKKHGVKFLETSAKTDKNVEKAMIDLIRDIQASGIQVREVDRSECRIHVLGESETEDDQDNEEESTGKKWGCCGST</sequence>
<dbReference type="PROSITE" id="PS51420">
    <property type="entry name" value="RHO"/>
    <property type="match status" value="1"/>
</dbReference>
<dbReference type="PROSITE" id="PS00675">
    <property type="entry name" value="SIGMA54_INTERACT_1"/>
    <property type="match status" value="1"/>
</dbReference>
<dbReference type="FunFam" id="3.40.50.300:FF:001129">
    <property type="entry name" value="ras-related protein Rab-44 isoform X2"/>
    <property type="match status" value="1"/>
</dbReference>